<dbReference type="AlphaFoldDB" id="A0A0V0GLI6"/>
<dbReference type="Pfam" id="PF13966">
    <property type="entry name" value="zf-RVT"/>
    <property type="match status" value="1"/>
</dbReference>
<proteinExistence type="predicted"/>
<protein>
    <submittedName>
        <fullName evidence="2">Putative ovule protein</fullName>
    </submittedName>
</protein>
<dbReference type="EMBL" id="GEDG01036293">
    <property type="protein sequence ID" value="JAP08771.1"/>
    <property type="molecule type" value="Transcribed_RNA"/>
</dbReference>
<name>A0A0V0GLI6_SOLCH</name>
<dbReference type="PROSITE" id="PS00028">
    <property type="entry name" value="ZINC_FINGER_C2H2_1"/>
    <property type="match status" value="1"/>
</dbReference>
<dbReference type="InterPro" id="IPR013087">
    <property type="entry name" value="Znf_C2H2_type"/>
</dbReference>
<evidence type="ECO:0000313" key="2">
    <source>
        <dbReference type="EMBL" id="JAP08771.1"/>
    </source>
</evidence>
<accession>A0A0V0GLI6</accession>
<feature type="non-terminal residue" evidence="2">
    <location>
        <position position="1"/>
    </location>
</feature>
<feature type="domain" description="C2H2-type" evidence="1">
    <location>
        <begin position="46"/>
        <end position="68"/>
    </location>
</feature>
<organism evidence="2">
    <name type="scientific">Solanum chacoense</name>
    <name type="common">Chaco potato</name>
    <dbReference type="NCBI Taxonomy" id="4108"/>
    <lineage>
        <taxon>Eukaryota</taxon>
        <taxon>Viridiplantae</taxon>
        <taxon>Streptophyta</taxon>
        <taxon>Embryophyta</taxon>
        <taxon>Tracheophyta</taxon>
        <taxon>Spermatophyta</taxon>
        <taxon>Magnoliopsida</taxon>
        <taxon>eudicotyledons</taxon>
        <taxon>Gunneridae</taxon>
        <taxon>Pentapetalae</taxon>
        <taxon>asterids</taxon>
        <taxon>lamiids</taxon>
        <taxon>Solanales</taxon>
        <taxon>Solanaceae</taxon>
        <taxon>Solanoideae</taxon>
        <taxon>Solaneae</taxon>
        <taxon>Solanum</taxon>
    </lineage>
</organism>
<dbReference type="InterPro" id="IPR026960">
    <property type="entry name" value="RVT-Znf"/>
</dbReference>
<sequence length="143" mass="17015">EDWPRKHVWRTRPPLKVACLDRTALDNACLTQDNLSRRKLTLVNRCYLCKQNLESVSHLFLHCPSSHHSRKLELFLLYIWPPLEYAQVNQGALHQLDFWRLNKGIKKVWRMIPAVIFWVICNERNRRCFDGISTPTHSLRLNV</sequence>
<reference evidence="2" key="1">
    <citation type="submission" date="2015-12" db="EMBL/GenBank/DDBJ databases">
        <title>Gene expression during late stages of embryo sac development: a critical building block for successful pollen-pistil interactions.</title>
        <authorList>
            <person name="Liu Y."/>
            <person name="Joly V."/>
            <person name="Sabar M."/>
            <person name="Matton D.P."/>
        </authorList>
    </citation>
    <scope>NUCLEOTIDE SEQUENCE</scope>
</reference>
<evidence type="ECO:0000259" key="1">
    <source>
        <dbReference type="PROSITE" id="PS00028"/>
    </source>
</evidence>